<evidence type="ECO:0000313" key="3">
    <source>
        <dbReference type="Proteomes" id="UP000037035"/>
    </source>
</evidence>
<name>A0A0L6VGS3_9BASI</name>
<comment type="caution">
    <text evidence="2">The sequence shown here is derived from an EMBL/GenBank/DDBJ whole genome shotgun (WGS) entry which is preliminary data.</text>
</comment>
<proteinExistence type="predicted"/>
<dbReference type="Proteomes" id="UP000037035">
    <property type="component" value="Unassembled WGS sequence"/>
</dbReference>
<protein>
    <submittedName>
        <fullName evidence="2">Uncharacterized protein</fullName>
    </submittedName>
</protein>
<dbReference type="VEuPathDB" id="FungiDB:VP01_1664g1"/>
<evidence type="ECO:0000256" key="1">
    <source>
        <dbReference type="SAM" id="MobiDB-lite"/>
    </source>
</evidence>
<dbReference type="EMBL" id="LAVV01006464">
    <property type="protein sequence ID" value="KNZ59767.1"/>
    <property type="molecule type" value="Genomic_DNA"/>
</dbReference>
<organism evidence="2 3">
    <name type="scientific">Puccinia sorghi</name>
    <dbReference type="NCBI Taxonomy" id="27349"/>
    <lineage>
        <taxon>Eukaryota</taxon>
        <taxon>Fungi</taxon>
        <taxon>Dikarya</taxon>
        <taxon>Basidiomycota</taxon>
        <taxon>Pucciniomycotina</taxon>
        <taxon>Pucciniomycetes</taxon>
        <taxon>Pucciniales</taxon>
        <taxon>Pucciniaceae</taxon>
        <taxon>Puccinia</taxon>
    </lineage>
</organism>
<reference evidence="2 3" key="1">
    <citation type="submission" date="2015-08" db="EMBL/GenBank/DDBJ databases">
        <title>Next Generation Sequencing and Analysis of the Genome of Puccinia sorghi L Schw, the Causal Agent of Maize Common Rust.</title>
        <authorList>
            <person name="Rochi L."/>
            <person name="Burguener G."/>
            <person name="Darino M."/>
            <person name="Turjanski A."/>
            <person name="Kreff E."/>
            <person name="Dieguez M.J."/>
            <person name="Sacco F."/>
        </authorList>
    </citation>
    <scope>NUCLEOTIDE SEQUENCE [LARGE SCALE GENOMIC DNA]</scope>
    <source>
        <strain evidence="2 3">RO10H11247</strain>
    </source>
</reference>
<feature type="region of interest" description="Disordered" evidence="1">
    <location>
        <begin position="330"/>
        <end position="360"/>
    </location>
</feature>
<feature type="compositionally biased region" description="Low complexity" evidence="1">
    <location>
        <begin position="330"/>
        <end position="340"/>
    </location>
</feature>
<keyword evidence="3" id="KW-1185">Reference proteome</keyword>
<sequence length="360" mass="41458">MVSRLEELNKLIALDSSGFEAVQLGFQVFCGTQYNLLVIDRGFVQRRHRRPSKQVTGTPASMKRSFRITCQSNGEEEGEGLREIELFELVQRLGQRQFRGYSGHERRLVLLSPNMHTRGTQPDKSIPIHATKPKYNAPISNLNFFEQVKDRDAVTASICEWNFTQLSEIYLDVQDEAHLVGLYWLAVLFSHRKKLRAVRWRHSISRLTLTKQLSQNSNCYIRGKSTLFKTVDKLSTILNFKYPSTIQSYPLLPSFFNTSKIQSYPLPPSFSARYATYQCFWYSHPINTSLLFSLNVVFIHSLLYIHLLIHHSNTNPILLISFSRIMPPKNKSNQKTSTSKEATPMPNKTTPKSKIPVMIL</sequence>
<evidence type="ECO:0000313" key="2">
    <source>
        <dbReference type="EMBL" id="KNZ59767.1"/>
    </source>
</evidence>
<dbReference type="AlphaFoldDB" id="A0A0L6VGS3"/>
<gene>
    <name evidence="2" type="ORF">VP01_1664g1</name>
</gene>
<accession>A0A0L6VGS3</accession>